<keyword evidence="4" id="KW-1185">Reference proteome</keyword>
<name>A0A9P6HLD7_9AGAM</name>
<accession>A0A9P6HLD7</accession>
<dbReference type="Proteomes" id="UP000736335">
    <property type="component" value="Unassembled WGS sequence"/>
</dbReference>
<organism evidence="3 4">
    <name type="scientific">Thelephora terrestris</name>
    <dbReference type="NCBI Taxonomy" id="56493"/>
    <lineage>
        <taxon>Eukaryota</taxon>
        <taxon>Fungi</taxon>
        <taxon>Dikarya</taxon>
        <taxon>Basidiomycota</taxon>
        <taxon>Agaricomycotina</taxon>
        <taxon>Agaricomycetes</taxon>
        <taxon>Thelephorales</taxon>
        <taxon>Thelephoraceae</taxon>
        <taxon>Thelephora</taxon>
    </lineage>
</organism>
<dbReference type="EMBL" id="WIUZ02000003">
    <property type="protein sequence ID" value="KAF9789782.1"/>
    <property type="molecule type" value="Genomic_DNA"/>
</dbReference>
<feature type="region of interest" description="Disordered" evidence="1">
    <location>
        <begin position="220"/>
        <end position="263"/>
    </location>
</feature>
<feature type="compositionally biased region" description="Polar residues" evidence="1">
    <location>
        <begin position="234"/>
        <end position="243"/>
    </location>
</feature>
<proteinExistence type="predicted"/>
<reference evidence="3" key="1">
    <citation type="journal article" date="2020" name="Nat. Commun.">
        <title>Large-scale genome sequencing of mycorrhizal fungi provides insights into the early evolution of symbiotic traits.</title>
        <authorList>
            <person name="Miyauchi S."/>
            <person name="Kiss E."/>
            <person name="Kuo A."/>
            <person name="Drula E."/>
            <person name="Kohler A."/>
            <person name="Sanchez-Garcia M."/>
            <person name="Morin E."/>
            <person name="Andreopoulos B."/>
            <person name="Barry K.W."/>
            <person name="Bonito G."/>
            <person name="Buee M."/>
            <person name="Carver A."/>
            <person name="Chen C."/>
            <person name="Cichocki N."/>
            <person name="Clum A."/>
            <person name="Culley D."/>
            <person name="Crous P.W."/>
            <person name="Fauchery L."/>
            <person name="Girlanda M."/>
            <person name="Hayes R.D."/>
            <person name="Keri Z."/>
            <person name="LaButti K."/>
            <person name="Lipzen A."/>
            <person name="Lombard V."/>
            <person name="Magnuson J."/>
            <person name="Maillard F."/>
            <person name="Murat C."/>
            <person name="Nolan M."/>
            <person name="Ohm R.A."/>
            <person name="Pangilinan J."/>
            <person name="Pereira M.F."/>
            <person name="Perotto S."/>
            <person name="Peter M."/>
            <person name="Pfister S."/>
            <person name="Riley R."/>
            <person name="Sitrit Y."/>
            <person name="Stielow J.B."/>
            <person name="Szollosi G."/>
            <person name="Zifcakova L."/>
            <person name="Stursova M."/>
            <person name="Spatafora J.W."/>
            <person name="Tedersoo L."/>
            <person name="Vaario L.M."/>
            <person name="Yamada A."/>
            <person name="Yan M."/>
            <person name="Wang P."/>
            <person name="Xu J."/>
            <person name="Bruns T."/>
            <person name="Baldrian P."/>
            <person name="Vilgalys R."/>
            <person name="Dunand C."/>
            <person name="Henrissat B."/>
            <person name="Grigoriev I.V."/>
            <person name="Hibbett D."/>
            <person name="Nagy L.G."/>
            <person name="Martin F.M."/>
        </authorList>
    </citation>
    <scope>NUCLEOTIDE SEQUENCE</scope>
    <source>
        <strain evidence="3">UH-Tt-Lm1</strain>
    </source>
</reference>
<dbReference type="InterPro" id="IPR036291">
    <property type="entry name" value="NAD(P)-bd_dom_sf"/>
</dbReference>
<reference evidence="3" key="2">
    <citation type="submission" date="2020-11" db="EMBL/GenBank/DDBJ databases">
        <authorList>
            <consortium name="DOE Joint Genome Institute"/>
            <person name="Kuo A."/>
            <person name="Miyauchi S."/>
            <person name="Kiss E."/>
            <person name="Drula E."/>
            <person name="Kohler A."/>
            <person name="Sanchez-Garcia M."/>
            <person name="Andreopoulos B."/>
            <person name="Barry K.W."/>
            <person name="Bonito G."/>
            <person name="Buee M."/>
            <person name="Carver A."/>
            <person name="Chen C."/>
            <person name="Cichocki N."/>
            <person name="Clum A."/>
            <person name="Culley D."/>
            <person name="Crous P.W."/>
            <person name="Fauchery L."/>
            <person name="Girlanda M."/>
            <person name="Hayes R."/>
            <person name="Keri Z."/>
            <person name="Labutti K."/>
            <person name="Lipzen A."/>
            <person name="Lombard V."/>
            <person name="Magnuson J."/>
            <person name="Maillard F."/>
            <person name="Morin E."/>
            <person name="Murat C."/>
            <person name="Nolan M."/>
            <person name="Ohm R."/>
            <person name="Pangilinan J."/>
            <person name="Pereira M."/>
            <person name="Perotto S."/>
            <person name="Peter M."/>
            <person name="Riley R."/>
            <person name="Sitrit Y."/>
            <person name="Stielow B."/>
            <person name="Szollosi G."/>
            <person name="Zifcakova L."/>
            <person name="Stursova M."/>
            <person name="Spatafora J.W."/>
            <person name="Tedersoo L."/>
            <person name="Vaario L.-M."/>
            <person name="Yamada A."/>
            <person name="Yan M."/>
            <person name="Wang P."/>
            <person name="Xu J."/>
            <person name="Bruns T."/>
            <person name="Baldrian P."/>
            <person name="Vilgalys R."/>
            <person name="Henrissat B."/>
            <person name="Grigoriev I.V."/>
            <person name="Hibbett D."/>
            <person name="Nagy L.G."/>
            <person name="Martin F.M."/>
        </authorList>
    </citation>
    <scope>NUCLEOTIDE SEQUENCE</scope>
    <source>
        <strain evidence="3">UH-Tt-Lm1</strain>
    </source>
</reference>
<dbReference type="Gene3D" id="3.40.50.720">
    <property type="entry name" value="NAD(P)-binding Rossmann-like Domain"/>
    <property type="match status" value="1"/>
</dbReference>
<feature type="domain" description="NAD(P)-binding" evidence="2">
    <location>
        <begin position="9"/>
        <end position="171"/>
    </location>
</feature>
<feature type="compositionally biased region" description="Basic and acidic residues" evidence="1">
    <location>
        <begin position="247"/>
        <end position="256"/>
    </location>
</feature>
<evidence type="ECO:0000256" key="1">
    <source>
        <dbReference type="SAM" id="MobiDB-lite"/>
    </source>
</evidence>
<evidence type="ECO:0000313" key="4">
    <source>
        <dbReference type="Proteomes" id="UP000736335"/>
    </source>
</evidence>
<protein>
    <recommendedName>
        <fullName evidence="2">NAD(P)-binding domain-containing protein</fullName>
    </recommendedName>
</protein>
<dbReference type="SUPFAM" id="SSF51735">
    <property type="entry name" value="NAD(P)-binding Rossmann-fold domains"/>
    <property type="match status" value="1"/>
</dbReference>
<dbReference type="OrthoDB" id="63935at2759"/>
<evidence type="ECO:0000259" key="2">
    <source>
        <dbReference type="Pfam" id="PF13460"/>
    </source>
</evidence>
<sequence length="299" mass="32967">MSMHVLVFGGSRNIGYFTTLRLLDQGHSATLLLRNTNVFDNDERMKPYVDSGKAELVKGDALVSEDVKRVWEKATEAGREVDYAIFTMGATPDMGSFKLTKGFTINPPNITTKAILNVLCTMPESTNRPKFIAITSIGVTKDSPIPLVYKPLYGYLLRGPHADKLGLERVLAHASGRKWEDREPRDDITTVDGVNWQDRESLPASGSLEVLVIRPPVFVEPKQKGAPPPKAPADSTSQPTSPGNEPVAKEDEEKLTYRVGGPELGGTYKISREEIAHFIAENATKNWDQFKGKAITVSR</sequence>
<dbReference type="Pfam" id="PF13460">
    <property type="entry name" value="NAD_binding_10"/>
    <property type="match status" value="1"/>
</dbReference>
<evidence type="ECO:0000313" key="3">
    <source>
        <dbReference type="EMBL" id="KAF9789782.1"/>
    </source>
</evidence>
<comment type="caution">
    <text evidence="3">The sequence shown here is derived from an EMBL/GenBank/DDBJ whole genome shotgun (WGS) entry which is preliminary data.</text>
</comment>
<gene>
    <name evidence="3" type="ORF">BJ322DRAFT_1098608</name>
</gene>
<dbReference type="PANTHER" id="PTHR15020:SF50">
    <property type="entry name" value="UPF0659 PROTEIN YMR090W"/>
    <property type="match status" value="1"/>
</dbReference>
<dbReference type="AlphaFoldDB" id="A0A9P6HLD7"/>
<dbReference type="PANTHER" id="PTHR15020">
    <property type="entry name" value="FLAVIN REDUCTASE-RELATED"/>
    <property type="match status" value="1"/>
</dbReference>
<dbReference type="InterPro" id="IPR016040">
    <property type="entry name" value="NAD(P)-bd_dom"/>
</dbReference>